<sequence>MATTRVPTAPASQMWWQPPRLAGQALIQSRQTTVLSPLGQHRKSAVSVSNSWLRQDGSKTALMRWLCMDALRFSGRPVVVLDEAAAFEPFDFSTVSDVTINPLALGSATSSSPHHDTGEW</sequence>
<reference evidence="1 2" key="1">
    <citation type="submission" date="2020-07" db="EMBL/GenBank/DDBJ databases">
        <title>Sequencing the genomes of 1000 actinobacteria strains.</title>
        <authorList>
            <person name="Klenk H.-P."/>
        </authorList>
    </citation>
    <scope>NUCLEOTIDE SEQUENCE [LARGE SCALE GENOMIC DNA]</scope>
    <source>
        <strain evidence="1 2">DSM 15131</strain>
    </source>
</reference>
<comment type="caution">
    <text evidence="1">The sequence shown here is derived from an EMBL/GenBank/DDBJ whole genome shotgun (WGS) entry which is preliminary data.</text>
</comment>
<evidence type="ECO:0000313" key="1">
    <source>
        <dbReference type="EMBL" id="NYI47888.1"/>
    </source>
</evidence>
<name>A0A7Y9ZP36_9ACTN</name>
<organism evidence="1 2">
    <name type="scientific">Nocardioides aromaticivorans</name>
    <dbReference type="NCBI Taxonomy" id="200618"/>
    <lineage>
        <taxon>Bacteria</taxon>
        <taxon>Bacillati</taxon>
        <taxon>Actinomycetota</taxon>
        <taxon>Actinomycetes</taxon>
        <taxon>Propionibacteriales</taxon>
        <taxon>Nocardioidaceae</taxon>
        <taxon>Nocardioides</taxon>
    </lineage>
</organism>
<dbReference type="RefSeq" id="WP_179652850.1">
    <property type="nucleotide sequence ID" value="NZ_JACBZM010000002.1"/>
</dbReference>
<accession>A0A7Y9ZP36</accession>
<protein>
    <submittedName>
        <fullName evidence="1">Uncharacterized protein</fullName>
    </submittedName>
</protein>
<proteinExistence type="predicted"/>
<evidence type="ECO:0000313" key="2">
    <source>
        <dbReference type="Proteomes" id="UP000562045"/>
    </source>
</evidence>
<gene>
    <name evidence="1" type="ORF">BJ993_005034</name>
</gene>
<dbReference type="EMBL" id="JACBZM010000002">
    <property type="protein sequence ID" value="NYI47888.1"/>
    <property type="molecule type" value="Genomic_DNA"/>
</dbReference>
<dbReference type="Proteomes" id="UP000562045">
    <property type="component" value="Unassembled WGS sequence"/>
</dbReference>
<dbReference type="AlphaFoldDB" id="A0A7Y9ZP36"/>